<dbReference type="WBParaSite" id="PS1159_v2.g19774.t2">
    <property type="protein sequence ID" value="PS1159_v2.g19774.t2"/>
    <property type="gene ID" value="PS1159_v2.g19774"/>
</dbReference>
<accession>A0AC35FQA2</accession>
<proteinExistence type="predicted"/>
<evidence type="ECO:0000313" key="2">
    <source>
        <dbReference type="WBParaSite" id="PS1159_v2.g19774.t2"/>
    </source>
</evidence>
<dbReference type="Proteomes" id="UP000887580">
    <property type="component" value="Unplaced"/>
</dbReference>
<reference evidence="2" key="1">
    <citation type="submission" date="2022-11" db="UniProtKB">
        <authorList>
            <consortium name="WormBaseParasite"/>
        </authorList>
    </citation>
    <scope>IDENTIFICATION</scope>
</reference>
<protein>
    <submittedName>
        <fullName evidence="2">Kinesin-like protein unc-104</fullName>
    </submittedName>
</protein>
<evidence type="ECO:0000313" key="1">
    <source>
        <dbReference type="Proteomes" id="UP000887580"/>
    </source>
</evidence>
<sequence length="1919" mass="214343">MSDSGETVVVAVRVRPFNDREKERNAQLIVNMPDGKSTSISDPNAPHEEPKWFTFDYSYCDPNAPNEEPKWFTFDYSYWSHDGYKEEKNGYLTAASHSNYADQKQVFENLGKGVLDNAWNGYNCSLFAYGQTGSGKSYSIVGTKKNKGIIPLVCEELFNRIESTKSKDVEFQVSISMLEIYCERVRDLLSSKAPPKGGLKVREHPKQGFYVEDLTTTPVNSYKEIEKKVNEGTKNRTIAATNMNATSSRAHTIVKILFIQKIPKGGGGTTTKSSEINLVDLAGSERQKDAGSEGDRLKEGIVINKSLSTLGRVIKALHEQQSAKKKTNVQVPYRDSVLTSLLKNALGGNSKTIMIAAISPADINYEESLSTLRFADRVKSIKTKAVVNETATERMIRELKEENARLQELIRRGGVNGSAVNNEEMDNLKRQLEENQKEMENLEQTWQQRLAEERKKRDSISEDKSEIDKKKKDIPHLWNLNEDPALTDMIVHFIAQGENIVGNGNVTTPQILLKGMSIQPEHACITNKDNKTITIIPYSGAEILVNGHPINQATELQQNDRILFGGNHLYVFTNPKKKGIKTSEQITYDLAQKEIAKTHGISAVGNGKQSAADLILEEDLIKILPNVYRANSMAKELKKPVKFEIILNAPEARGLSEGLTEIFIKVYNTAEDTTFMWDKNRFTNRYYGMQEMYQNYVDGDAEYNLPPERDPFYEPPDSSIILGHATMFLQSLAYMVEAEEQLPIVDFNGTDLGQLSVSLVPCSSSGKEIMGEYLETPNELLNKNLGIKIKILAAMGLPRRIDKSWCTYRFFNNEEASTNKQTGHNPNYSHENVISFKPVTKDLISYLINGVLTFTVWATQKIKEGRPIGAAGIATVNKTRKSSQPPTSSSNPQEPIKRPSKKKKPKTSETNGSENSTLKPKRKSGTIIKDQDPKRFIHGPNKRKQARRPGKIQNTHMGDILEKVLNKLYQFTAHIRDQFWNKFAHDYLNQLREANTHFHKQSKFTEILPKPGSVVLVEEDNIPLNGWKLGVIVALNESEDNCVQTAKVKVPSGRILNRPLCQLYPLEVQVNDPATIQKTPAESESTNDNSTPSESIQPRYNFRPRQKVSKTFFVLALCACLLPGNDNHICTDTCKCPAWADDCSFYESSLSEVEKKSLLHLINDDAPHENDAIVHIIQFPDGSDHIIRQLNLIKEDALDDIICFGSGQTFNGPPNFCANRTCDSNASKLCLIQHHELVFAAVHNGKIPIKAWKTLERPPKIPTFHPQPQLPASCEDGKIFLNNTENIRRVQVQSGNSYTVFIPNSTNLIMELPTALVTASREFKLTYWNKHESYNITDVICPTIDYCTQIKPCWFCTAELLNPECRPVKSILMISNLISLLYIILHKLCKKRRRNRRKSSSLPLFIKRKNSDENIFVRFRKLSTGAVLPTISICIICIILLPSIEADGEDLSLTAKSQECTVNSHGFASCKISEVTQLTISTAKTSTLLINYEGRPLGSIKIIPEVHLTCQKMTQHYTRIVDIKTASLKICGGRSLCSGNECAMATSDLRVPAFGTANNLPGNTFCHESCGGWFCKCVTWGEACLYFRNYASPADPRTIEVFSCDGFHTTLILNVTITTQQSSTNRLLTLQEGHSAEINKIKISALDINPEDSPPPQHSLYLNTGKTIAVLNYVGASAANLLQSSDIAAATEFKNCTLQQACKCHPADGIASCSCLENTVLLKLLNDNALPILQNKHWLRPTEDNNVIVDIPAHPRIQISIKEFSLFAAIDMNSCSATVHKIEGCSSCLEGAIADITCTTDFGQAEGHVVCSDMSFPLQCHKSGYFQKVTLFFNKVNVDEECELRCPSKVAKINFHATLKKSTFVNPWSKIVADVQSEPPLITAIIEAVSHFVQSSYTYMPITLGIAAVVALLLLKFLI</sequence>
<organism evidence="1 2">
    <name type="scientific">Panagrolaimus sp. PS1159</name>
    <dbReference type="NCBI Taxonomy" id="55785"/>
    <lineage>
        <taxon>Eukaryota</taxon>
        <taxon>Metazoa</taxon>
        <taxon>Ecdysozoa</taxon>
        <taxon>Nematoda</taxon>
        <taxon>Chromadorea</taxon>
        <taxon>Rhabditida</taxon>
        <taxon>Tylenchina</taxon>
        <taxon>Panagrolaimomorpha</taxon>
        <taxon>Panagrolaimoidea</taxon>
        <taxon>Panagrolaimidae</taxon>
        <taxon>Panagrolaimus</taxon>
    </lineage>
</organism>
<name>A0AC35FQA2_9BILA</name>